<accession>A0A917PBK2</accession>
<gene>
    <name evidence="2" type="ORF">GCM10012282_78500</name>
</gene>
<feature type="compositionally biased region" description="Gly residues" evidence="1">
    <location>
        <begin position="52"/>
        <end position="62"/>
    </location>
</feature>
<feature type="region of interest" description="Disordered" evidence="1">
    <location>
        <begin position="39"/>
        <end position="139"/>
    </location>
</feature>
<reference evidence="2" key="2">
    <citation type="submission" date="2020-09" db="EMBL/GenBank/DDBJ databases">
        <authorList>
            <person name="Sun Q."/>
            <person name="Zhou Y."/>
        </authorList>
    </citation>
    <scope>NUCLEOTIDE SEQUENCE</scope>
    <source>
        <strain evidence="2">CGMCC 4.7272</strain>
    </source>
</reference>
<dbReference type="RefSeq" id="WP_189152167.1">
    <property type="nucleotide sequence ID" value="NZ_BAABER010000066.1"/>
</dbReference>
<evidence type="ECO:0000256" key="1">
    <source>
        <dbReference type="SAM" id="MobiDB-lite"/>
    </source>
</evidence>
<name>A0A917PBK2_9ACTN</name>
<dbReference type="EMBL" id="BMMU01000056">
    <property type="protein sequence ID" value="GGJ69951.1"/>
    <property type="molecule type" value="Genomic_DNA"/>
</dbReference>
<protein>
    <submittedName>
        <fullName evidence="2">Uncharacterized protein</fullName>
    </submittedName>
</protein>
<evidence type="ECO:0000313" key="3">
    <source>
        <dbReference type="Proteomes" id="UP000625682"/>
    </source>
</evidence>
<reference evidence="2" key="1">
    <citation type="journal article" date="2014" name="Int. J. Syst. Evol. Microbiol.">
        <title>Complete genome sequence of Corynebacterium casei LMG S-19264T (=DSM 44701T), isolated from a smear-ripened cheese.</title>
        <authorList>
            <consortium name="US DOE Joint Genome Institute (JGI-PGF)"/>
            <person name="Walter F."/>
            <person name="Albersmeier A."/>
            <person name="Kalinowski J."/>
            <person name="Ruckert C."/>
        </authorList>
    </citation>
    <scope>NUCLEOTIDE SEQUENCE</scope>
    <source>
        <strain evidence="2">CGMCC 4.7272</strain>
    </source>
</reference>
<organism evidence="2 3">
    <name type="scientific">Streptomyces lacrimifluminis</name>
    <dbReference type="NCBI Taxonomy" id="1500077"/>
    <lineage>
        <taxon>Bacteria</taxon>
        <taxon>Bacillati</taxon>
        <taxon>Actinomycetota</taxon>
        <taxon>Actinomycetes</taxon>
        <taxon>Kitasatosporales</taxon>
        <taxon>Streptomycetaceae</taxon>
        <taxon>Streptomyces</taxon>
    </lineage>
</organism>
<evidence type="ECO:0000313" key="2">
    <source>
        <dbReference type="EMBL" id="GGJ69951.1"/>
    </source>
</evidence>
<comment type="caution">
    <text evidence="2">The sequence shown here is derived from an EMBL/GenBank/DDBJ whole genome shotgun (WGS) entry which is preliminary data.</text>
</comment>
<dbReference type="AlphaFoldDB" id="A0A917PBK2"/>
<dbReference type="Proteomes" id="UP000625682">
    <property type="component" value="Unassembled WGS sequence"/>
</dbReference>
<feature type="compositionally biased region" description="Low complexity" evidence="1">
    <location>
        <begin position="78"/>
        <end position="115"/>
    </location>
</feature>
<proteinExistence type="predicted"/>
<keyword evidence="3" id="KW-1185">Reference proteome</keyword>
<sequence>MPRGTGTSIRHGKVIDKRGYAGFWIPEYENVYRENCTTVRTSSFPASRDGRTGGSSSSGGKSGSSRNTGETGTGSDTGGLSSSTSGGTQACKSLTSGGTTGTSKPGSSGCTTGGTRPTQQCERQYVGWKKTGQHWRRGK</sequence>